<protein>
    <submittedName>
        <fullName evidence="3">Dockerin type I repeat-containing protein</fullName>
    </submittedName>
</protein>
<dbReference type="RefSeq" id="WP_211147321.1">
    <property type="nucleotide sequence ID" value="NZ_JBBMEY010000005.1"/>
</dbReference>
<dbReference type="InterPro" id="IPR002105">
    <property type="entry name" value="Dockerin_1_rpt"/>
</dbReference>
<keyword evidence="1" id="KW-0732">Signal</keyword>
<evidence type="ECO:0000313" key="3">
    <source>
        <dbReference type="EMBL" id="MEQ2565645.1"/>
    </source>
</evidence>
<dbReference type="Pfam" id="PF00404">
    <property type="entry name" value="Dockerin_1"/>
    <property type="match status" value="1"/>
</dbReference>
<gene>
    <name evidence="3" type="ORF">ABFO16_05290</name>
</gene>
<dbReference type="Gene3D" id="1.10.1330.10">
    <property type="entry name" value="Dockerin domain"/>
    <property type="match status" value="1"/>
</dbReference>
<dbReference type="PROSITE" id="PS51766">
    <property type="entry name" value="DOCKERIN"/>
    <property type="match status" value="1"/>
</dbReference>
<accession>A0ABV1HTJ9</accession>
<dbReference type="CDD" id="cd14256">
    <property type="entry name" value="Dockerin_I"/>
    <property type="match status" value="1"/>
</dbReference>
<evidence type="ECO:0000313" key="4">
    <source>
        <dbReference type="Proteomes" id="UP001478133"/>
    </source>
</evidence>
<organism evidence="3 4">
    <name type="scientific">Ruminococcoides intestinihominis</name>
    <dbReference type="NCBI Taxonomy" id="3133161"/>
    <lineage>
        <taxon>Bacteria</taxon>
        <taxon>Bacillati</taxon>
        <taxon>Bacillota</taxon>
        <taxon>Clostridia</taxon>
        <taxon>Eubacteriales</taxon>
        <taxon>Oscillospiraceae</taxon>
        <taxon>Ruminococcoides</taxon>
    </lineage>
</organism>
<dbReference type="PROSITE" id="PS00018">
    <property type="entry name" value="EF_HAND_1"/>
    <property type="match status" value="1"/>
</dbReference>
<dbReference type="Proteomes" id="UP001478133">
    <property type="component" value="Unassembled WGS sequence"/>
</dbReference>
<evidence type="ECO:0000256" key="1">
    <source>
        <dbReference type="SAM" id="SignalP"/>
    </source>
</evidence>
<dbReference type="InterPro" id="IPR016134">
    <property type="entry name" value="Dockerin_dom"/>
</dbReference>
<feature type="domain" description="Dockerin" evidence="2">
    <location>
        <begin position="32"/>
        <end position="102"/>
    </location>
</feature>
<feature type="chain" id="PRO_5047497390" evidence="1">
    <location>
        <begin position="23"/>
        <end position="250"/>
    </location>
</feature>
<feature type="signal peptide" evidence="1">
    <location>
        <begin position="1"/>
        <end position="22"/>
    </location>
</feature>
<dbReference type="SUPFAM" id="SSF63446">
    <property type="entry name" value="Type I dockerin domain"/>
    <property type="match status" value="1"/>
</dbReference>
<reference evidence="3 4" key="1">
    <citation type="submission" date="2024-03" db="EMBL/GenBank/DDBJ databases">
        <title>Human intestinal bacterial collection.</title>
        <authorList>
            <person name="Pauvert C."/>
            <person name="Hitch T.C.A."/>
            <person name="Clavel T."/>
        </authorList>
    </citation>
    <scope>NUCLEOTIDE SEQUENCE [LARGE SCALE GENOMIC DNA]</scope>
    <source>
        <strain evidence="3 4">CLA-AP-H18</strain>
    </source>
</reference>
<sequence length="250" mass="28898">MKKLFKNIITMTLATVMAGSFMAVSATENNPENYLAGDIVSDGKINIKDATEIQRYCANLSAKVRTLEKYVTMDFNGDGVVNIQDVADIQRKTVKKKYNYANDIYPVNYVSDKVDGSKIDFSLMYENDSYDGKDNNCLGYNSSRERYITTVIKSYDEYTSFFNKGDKFDENFFKDNALVFVYRRDANYQNSYELKNISVKDNQLNLDFDVTYKTKHIAESFTSYNFFYSVKKSDVENIDTINVYQNMIPE</sequence>
<name>A0ABV1HTJ9_9FIRM</name>
<keyword evidence="4" id="KW-1185">Reference proteome</keyword>
<dbReference type="EMBL" id="JBBMFI010000014">
    <property type="protein sequence ID" value="MEQ2565645.1"/>
    <property type="molecule type" value="Genomic_DNA"/>
</dbReference>
<evidence type="ECO:0000259" key="2">
    <source>
        <dbReference type="PROSITE" id="PS51766"/>
    </source>
</evidence>
<proteinExistence type="predicted"/>
<comment type="caution">
    <text evidence="3">The sequence shown here is derived from an EMBL/GenBank/DDBJ whole genome shotgun (WGS) entry which is preliminary data.</text>
</comment>
<dbReference type="InterPro" id="IPR036439">
    <property type="entry name" value="Dockerin_dom_sf"/>
</dbReference>
<dbReference type="InterPro" id="IPR018247">
    <property type="entry name" value="EF_Hand_1_Ca_BS"/>
</dbReference>